<dbReference type="STRING" id="29655.A0A0K9Q3M7"/>
<proteinExistence type="inferred from homology"/>
<dbReference type="GO" id="GO:0008270">
    <property type="term" value="F:zinc ion binding"/>
    <property type="evidence" value="ECO:0007669"/>
    <property type="project" value="UniProtKB-KW"/>
</dbReference>
<feature type="compositionally biased region" description="Polar residues" evidence="13">
    <location>
        <begin position="16"/>
        <end position="45"/>
    </location>
</feature>
<dbReference type="SUPFAM" id="SSF57850">
    <property type="entry name" value="RING/U-box"/>
    <property type="match status" value="1"/>
</dbReference>
<dbReference type="EMBL" id="LFYR01000113">
    <property type="protein sequence ID" value="KMZ75784.1"/>
    <property type="molecule type" value="Genomic_DNA"/>
</dbReference>
<feature type="region of interest" description="Disordered" evidence="13">
    <location>
        <begin position="1"/>
        <end position="98"/>
    </location>
</feature>
<evidence type="ECO:0000256" key="12">
    <source>
        <dbReference type="PROSITE-ProRule" id="PRU00175"/>
    </source>
</evidence>
<dbReference type="SMART" id="SM00184">
    <property type="entry name" value="RING"/>
    <property type="match status" value="1"/>
</dbReference>
<dbReference type="EC" id="2.3.2.27" evidence="3"/>
<dbReference type="Gene3D" id="3.30.40.10">
    <property type="entry name" value="Zinc/RING finger domain, C3HC4 (zinc finger)"/>
    <property type="match status" value="1"/>
</dbReference>
<dbReference type="Pfam" id="PF13920">
    <property type="entry name" value="zf-C3HC4_3"/>
    <property type="match status" value="1"/>
</dbReference>
<dbReference type="PROSITE" id="PS50089">
    <property type="entry name" value="ZF_RING_2"/>
    <property type="match status" value="1"/>
</dbReference>
<dbReference type="InterPro" id="IPR013083">
    <property type="entry name" value="Znf_RING/FYVE/PHD"/>
</dbReference>
<evidence type="ECO:0000256" key="5">
    <source>
        <dbReference type="ARBA" id="ARBA00022707"/>
    </source>
</evidence>
<evidence type="ECO:0000256" key="3">
    <source>
        <dbReference type="ARBA" id="ARBA00012483"/>
    </source>
</evidence>
<comment type="caution">
    <text evidence="15">The sequence shown here is derived from an EMBL/GenBank/DDBJ whole genome shotgun (WGS) entry which is preliminary data.</text>
</comment>
<dbReference type="GO" id="GO:0016567">
    <property type="term" value="P:protein ubiquitination"/>
    <property type="evidence" value="ECO:0000318"/>
    <property type="project" value="GO_Central"/>
</dbReference>
<dbReference type="Pfam" id="PF26192">
    <property type="entry name" value="RNF157-like_N"/>
    <property type="match status" value="1"/>
</dbReference>
<feature type="compositionally biased region" description="Pro residues" evidence="13">
    <location>
        <begin position="88"/>
        <end position="98"/>
    </location>
</feature>
<feature type="region of interest" description="Disordered" evidence="13">
    <location>
        <begin position="388"/>
        <end position="409"/>
    </location>
</feature>
<evidence type="ECO:0000313" key="15">
    <source>
        <dbReference type="EMBL" id="KMZ75784.1"/>
    </source>
</evidence>
<keyword evidence="5" id="KW-0519">Myristate</keyword>
<dbReference type="AlphaFoldDB" id="A0A0K9Q3M7"/>
<feature type="compositionally biased region" description="Polar residues" evidence="13">
    <location>
        <begin position="400"/>
        <end position="409"/>
    </location>
</feature>
<evidence type="ECO:0000256" key="2">
    <source>
        <dbReference type="ARBA" id="ARBA00004906"/>
    </source>
</evidence>
<evidence type="ECO:0000256" key="4">
    <source>
        <dbReference type="ARBA" id="ARBA00022679"/>
    </source>
</evidence>
<dbReference type="OrthoDB" id="1711136at2759"/>
<feature type="compositionally biased region" description="Pro residues" evidence="13">
    <location>
        <begin position="55"/>
        <end position="72"/>
    </location>
</feature>
<keyword evidence="4" id="KW-0808">Transferase</keyword>
<keyword evidence="7 12" id="KW-0863">Zinc-finger</keyword>
<evidence type="ECO:0000256" key="11">
    <source>
        <dbReference type="ARBA" id="ARBA00025721"/>
    </source>
</evidence>
<comment type="similarity">
    <text evidence="11">Belongs to the RING-type zinc finger family. LOG2 subfamily.</text>
</comment>
<dbReference type="InterPro" id="IPR045194">
    <property type="entry name" value="MGRN1/RNF157-like"/>
</dbReference>
<feature type="compositionally biased region" description="Basic and acidic residues" evidence="13">
    <location>
        <begin position="388"/>
        <end position="399"/>
    </location>
</feature>
<keyword evidence="10" id="KW-0449">Lipoprotein</keyword>
<evidence type="ECO:0000259" key="14">
    <source>
        <dbReference type="PROSITE" id="PS50089"/>
    </source>
</evidence>
<dbReference type="CDD" id="cd16789">
    <property type="entry name" value="mRING-HC-C3HC5_MGRN1-like"/>
    <property type="match status" value="1"/>
</dbReference>
<reference evidence="16" key="1">
    <citation type="journal article" date="2016" name="Nature">
        <title>The genome of the seagrass Zostera marina reveals angiosperm adaptation to the sea.</title>
        <authorList>
            <person name="Olsen J.L."/>
            <person name="Rouze P."/>
            <person name="Verhelst B."/>
            <person name="Lin Y.-C."/>
            <person name="Bayer T."/>
            <person name="Collen J."/>
            <person name="Dattolo E."/>
            <person name="De Paoli E."/>
            <person name="Dittami S."/>
            <person name="Maumus F."/>
            <person name="Michel G."/>
            <person name="Kersting A."/>
            <person name="Lauritano C."/>
            <person name="Lohaus R."/>
            <person name="Toepel M."/>
            <person name="Tonon T."/>
            <person name="Vanneste K."/>
            <person name="Amirebrahimi M."/>
            <person name="Brakel J."/>
            <person name="Bostroem C."/>
            <person name="Chovatia M."/>
            <person name="Grimwood J."/>
            <person name="Jenkins J.W."/>
            <person name="Jueterbock A."/>
            <person name="Mraz A."/>
            <person name="Stam W.T."/>
            <person name="Tice H."/>
            <person name="Bornberg-Bauer E."/>
            <person name="Green P.J."/>
            <person name="Pearson G.A."/>
            <person name="Procaccini G."/>
            <person name="Duarte C.M."/>
            <person name="Schmutz J."/>
            <person name="Reusch T.B.H."/>
            <person name="Van de Peer Y."/>
        </authorList>
    </citation>
    <scope>NUCLEOTIDE SEQUENCE [LARGE SCALE GENOMIC DNA]</scope>
    <source>
        <strain evidence="16">cv. Finnish</strain>
    </source>
</reference>
<dbReference type="InterPro" id="IPR058981">
    <property type="entry name" value="MGRN1/RNF157-like_N"/>
</dbReference>
<evidence type="ECO:0000256" key="1">
    <source>
        <dbReference type="ARBA" id="ARBA00000900"/>
    </source>
</evidence>
<evidence type="ECO:0000256" key="8">
    <source>
        <dbReference type="ARBA" id="ARBA00022786"/>
    </source>
</evidence>
<dbReference type="InterPro" id="IPR001841">
    <property type="entry name" value="Znf_RING"/>
</dbReference>
<organism evidence="15 16">
    <name type="scientific">Zostera marina</name>
    <name type="common">Eelgrass</name>
    <dbReference type="NCBI Taxonomy" id="29655"/>
    <lineage>
        <taxon>Eukaryota</taxon>
        <taxon>Viridiplantae</taxon>
        <taxon>Streptophyta</taxon>
        <taxon>Embryophyta</taxon>
        <taxon>Tracheophyta</taxon>
        <taxon>Spermatophyta</taxon>
        <taxon>Magnoliopsida</taxon>
        <taxon>Liliopsida</taxon>
        <taxon>Zosteraceae</taxon>
        <taxon>Zostera</taxon>
    </lineage>
</organism>
<dbReference type="OMA" id="FVCAHED"/>
<evidence type="ECO:0000256" key="7">
    <source>
        <dbReference type="ARBA" id="ARBA00022771"/>
    </source>
</evidence>
<keyword evidence="9" id="KW-0862">Zinc</keyword>
<dbReference type="FunFam" id="3.30.40.10:FF:000115">
    <property type="entry name" value="probable E3 ubiquitin-protein ligase LOG2"/>
    <property type="match status" value="1"/>
</dbReference>
<protein>
    <recommendedName>
        <fullName evidence="3">RING-type E3 ubiquitin transferase</fullName>
        <ecNumber evidence="3">2.3.2.27</ecNumber>
    </recommendedName>
</protein>
<gene>
    <name evidence="15" type="ORF">ZOSMA_10G00520</name>
</gene>
<name>A0A0K9Q3M7_ZOSMR</name>
<dbReference type="GO" id="GO:0061630">
    <property type="term" value="F:ubiquitin protein ligase activity"/>
    <property type="evidence" value="ECO:0000318"/>
    <property type="project" value="GO_Central"/>
</dbReference>
<comment type="catalytic activity">
    <reaction evidence="1">
        <text>S-ubiquitinyl-[E2 ubiquitin-conjugating enzyme]-L-cysteine + [acceptor protein]-L-lysine = [E2 ubiquitin-conjugating enzyme]-L-cysteine + N(6)-ubiquitinyl-[acceptor protein]-L-lysine.</text>
        <dbReference type="EC" id="2.3.2.27"/>
    </reaction>
</comment>
<evidence type="ECO:0000256" key="9">
    <source>
        <dbReference type="ARBA" id="ARBA00022833"/>
    </source>
</evidence>
<feature type="compositionally biased region" description="Low complexity" evidence="13">
    <location>
        <begin position="73"/>
        <end position="82"/>
    </location>
</feature>
<evidence type="ECO:0000256" key="6">
    <source>
        <dbReference type="ARBA" id="ARBA00022723"/>
    </source>
</evidence>
<comment type="pathway">
    <text evidence="2">Protein modification; protein ubiquitination.</text>
</comment>
<evidence type="ECO:0000256" key="10">
    <source>
        <dbReference type="ARBA" id="ARBA00023288"/>
    </source>
</evidence>
<keyword evidence="8" id="KW-0833">Ubl conjugation pathway</keyword>
<feature type="domain" description="RING-type" evidence="14">
    <location>
        <begin position="338"/>
        <end position="377"/>
    </location>
</feature>
<evidence type="ECO:0000256" key="13">
    <source>
        <dbReference type="SAM" id="MobiDB-lite"/>
    </source>
</evidence>
<dbReference type="InterPro" id="IPR045195">
    <property type="entry name" value="LOG2-like_mRING_C3HC5"/>
</dbReference>
<sequence>MGNTGSNRGRRRNHPSNHSNTGEQINGVTTQSLQESLPQLENSAGNRYVFAAATPYPPPLPPPPPPPQPPQYPNNISPPQYYHYSGHYPPPQSMPTPLPAPFLNHHSQHNNFHHPPHHLNWGGGVRYPAAPMPSVAPTPYIEHQKAVTIRNDVNLKKETLRVDPDDENPGMFLVGFTFDATVAGSISVMFFAKEGFDCNLTATKENLIQPITVSFKEGLGQKFRQPPGTGINFSAFEEIQLVKVGESEVYPLAVKADASCCSENESSGGGDGQKKVGSRNSQITQAIMEKKESGEYHVRVVKQILWVNGVRYELQEIYGIGNSIDNDCEDGTDQGKECVICLSEPRDTTVLPCRHMCMCSECANVLRLQTNRCPICRQPVERLLEIKVNNHDDKPEEHQNSTPESSINE</sequence>
<dbReference type="Proteomes" id="UP000036987">
    <property type="component" value="Unassembled WGS sequence"/>
</dbReference>
<evidence type="ECO:0000313" key="16">
    <source>
        <dbReference type="Proteomes" id="UP000036987"/>
    </source>
</evidence>
<dbReference type="PANTHER" id="PTHR22996">
    <property type="entry name" value="MAHOGUNIN"/>
    <property type="match status" value="1"/>
</dbReference>
<keyword evidence="16" id="KW-1185">Reference proteome</keyword>
<dbReference type="PANTHER" id="PTHR22996:SF0">
    <property type="entry name" value="RE60872P-RELATED"/>
    <property type="match status" value="1"/>
</dbReference>
<accession>A0A0K9Q3M7</accession>
<keyword evidence="6" id="KW-0479">Metal-binding</keyword>